<protein>
    <recommendedName>
        <fullName evidence="4">GT23 domain-containing protein</fullName>
    </recommendedName>
</protein>
<sequence>MHSQARSRFTDILLHRETLRRRSFRTVAYMQNVALANLSEIRRFTKPRGTLNQLQVNSSIDLLEKFLKDATLYVLANLYEIQKLDDANIRRKERLDYLSQFVQTRIRSLQNPSDCTRAKILLAGTSCHCGYGCQTHYYMFCLNMAYATGRTLIPDSQKTSCIRWWAKTYMPLSEKCSIDDVGRDEVIVGK</sequence>
<feature type="domain" description="GT23" evidence="4">
    <location>
        <begin position="117"/>
        <end position="190"/>
    </location>
</feature>
<dbReference type="InterPro" id="IPR027350">
    <property type="entry name" value="GT23_dom"/>
</dbReference>
<comment type="caution">
    <text evidence="5">The sequence shown here is derived from an EMBL/GenBank/DDBJ whole genome shotgun (WGS) entry which is preliminary data.</text>
</comment>
<accession>A0AAV2TED8</accession>
<evidence type="ECO:0000256" key="3">
    <source>
        <dbReference type="PROSITE-ProRule" id="PRU00992"/>
    </source>
</evidence>
<dbReference type="PROSITE" id="PS51659">
    <property type="entry name" value="GT23"/>
    <property type="match status" value="1"/>
</dbReference>
<dbReference type="AlphaFoldDB" id="A0AAV2TED8"/>
<dbReference type="PANTHER" id="PTHR13132:SF29">
    <property type="entry name" value="ALPHA-(1,6)-FUCOSYLTRANSFERASE"/>
    <property type="match status" value="1"/>
</dbReference>
<evidence type="ECO:0000313" key="5">
    <source>
        <dbReference type="EMBL" id="CAL5134838.1"/>
    </source>
</evidence>
<dbReference type="Pfam" id="PF19745">
    <property type="entry name" value="FUT8_N_cat"/>
    <property type="match status" value="1"/>
</dbReference>
<reference evidence="5" key="1">
    <citation type="submission" date="2024-06" db="EMBL/GenBank/DDBJ databases">
        <authorList>
            <person name="Liu X."/>
            <person name="Lenzi L."/>
            <person name="Haldenby T S."/>
            <person name="Uol C."/>
        </authorList>
    </citation>
    <scope>NUCLEOTIDE SEQUENCE</scope>
</reference>
<dbReference type="InterPro" id="IPR045573">
    <property type="entry name" value="Fut8_N_cat"/>
</dbReference>
<name>A0AAV2TED8_CALDB</name>
<comment type="caution">
    <text evidence="3">Lacks conserved residue(s) required for the propagation of feature annotation.</text>
</comment>
<dbReference type="EMBL" id="CAXLJL010000229">
    <property type="protein sequence ID" value="CAL5134838.1"/>
    <property type="molecule type" value="Genomic_DNA"/>
</dbReference>
<dbReference type="Proteomes" id="UP001497525">
    <property type="component" value="Unassembled WGS sequence"/>
</dbReference>
<keyword evidence="2 3" id="KW-0808">Transferase</keyword>
<keyword evidence="1 3" id="KW-0328">Glycosyltransferase</keyword>
<dbReference type="PANTHER" id="PTHR13132">
    <property type="entry name" value="ALPHA- 1,6 -FUCOSYLTRANSFERASE"/>
    <property type="match status" value="1"/>
</dbReference>
<organism evidence="5 6">
    <name type="scientific">Calicophoron daubneyi</name>
    <name type="common">Rumen fluke</name>
    <name type="synonym">Paramphistomum daubneyi</name>
    <dbReference type="NCBI Taxonomy" id="300641"/>
    <lineage>
        <taxon>Eukaryota</taxon>
        <taxon>Metazoa</taxon>
        <taxon>Spiralia</taxon>
        <taxon>Lophotrochozoa</taxon>
        <taxon>Platyhelminthes</taxon>
        <taxon>Trematoda</taxon>
        <taxon>Digenea</taxon>
        <taxon>Plagiorchiida</taxon>
        <taxon>Pronocephalata</taxon>
        <taxon>Paramphistomoidea</taxon>
        <taxon>Paramphistomidae</taxon>
        <taxon>Calicophoron</taxon>
    </lineage>
</organism>
<dbReference type="GO" id="GO:0006487">
    <property type="term" value="P:protein N-linked glycosylation"/>
    <property type="evidence" value="ECO:0007669"/>
    <property type="project" value="TreeGrafter"/>
</dbReference>
<evidence type="ECO:0000313" key="6">
    <source>
        <dbReference type="Proteomes" id="UP001497525"/>
    </source>
</evidence>
<evidence type="ECO:0000256" key="2">
    <source>
        <dbReference type="ARBA" id="ARBA00022679"/>
    </source>
</evidence>
<gene>
    <name evidence="5" type="ORF">CDAUBV1_LOCUS8794</name>
</gene>
<comment type="similarity">
    <text evidence="3">Belongs to the glycosyltransferase 23 family.</text>
</comment>
<proteinExistence type="inferred from homology"/>
<evidence type="ECO:0000259" key="4">
    <source>
        <dbReference type="PROSITE" id="PS51659"/>
    </source>
</evidence>
<dbReference type="GO" id="GO:0046921">
    <property type="term" value="F:alpha-(1-&gt;6)-fucosyltransferase activity"/>
    <property type="evidence" value="ECO:0007669"/>
    <property type="project" value="TreeGrafter"/>
</dbReference>
<evidence type="ECO:0000256" key="1">
    <source>
        <dbReference type="ARBA" id="ARBA00022676"/>
    </source>
</evidence>